<dbReference type="PROSITE" id="PS51257">
    <property type="entry name" value="PROKAR_LIPOPROTEIN"/>
    <property type="match status" value="1"/>
</dbReference>
<reference evidence="2" key="1">
    <citation type="journal article" date="2019" name="Int. J. Syst. Evol. Microbiol.">
        <title>The Global Catalogue of Microorganisms (GCM) 10K type strain sequencing project: providing services to taxonomists for standard genome sequencing and annotation.</title>
        <authorList>
            <consortium name="The Broad Institute Genomics Platform"/>
            <consortium name="The Broad Institute Genome Sequencing Center for Infectious Disease"/>
            <person name="Wu L."/>
            <person name="Ma J."/>
        </authorList>
    </citation>
    <scope>NUCLEOTIDE SEQUENCE [LARGE SCALE GENOMIC DNA]</scope>
    <source>
        <strain evidence="2">KCTC 42662</strain>
    </source>
</reference>
<sequence>MSKTAVILRRFIITCVVSVLLLGLGACSKEEQSVALIADSHREITAHSGFAQALVVLANDWRVDYVRNSTTGEMLLDSSGKEMSLMTPGTSEVAGGWIGVRKTENSDSLSIWMKENFSKTPLSITIGLYANGQTDQIHITQYRGKSYKLVKKIVEEVEGSKKFIESTEGCIPITITNPSPDEKFLSISNIFKDVEGTSTFESADYGAFDWIDNEQQVLMMMQLMKDEAVVWHAPVPYAEGTTTTPYITEQGAESSHMLAVRPFGSVDLEGRMTYGERICRYEFTIQNEDTGYVFDVTGYWTQRVPLVSHTIIKRVY</sequence>
<gene>
    <name evidence="1" type="ORF">ACFSR5_18720</name>
</gene>
<comment type="caution">
    <text evidence="1">The sequence shown here is derived from an EMBL/GenBank/DDBJ whole genome shotgun (WGS) entry which is preliminary data.</text>
</comment>
<protein>
    <submittedName>
        <fullName evidence="1">Uncharacterized protein</fullName>
    </submittedName>
</protein>
<keyword evidence="2" id="KW-1185">Reference proteome</keyword>
<evidence type="ECO:0000313" key="1">
    <source>
        <dbReference type="EMBL" id="MFD2549685.1"/>
    </source>
</evidence>
<dbReference type="EMBL" id="JBHULR010000020">
    <property type="protein sequence ID" value="MFD2549685.1"/>
    <property type="molecule type" value="Genomic_DNA"/>
</dbReference>
<name>A0ABW5KPI2_9SPHI</name>
<dbReference type="Proteomes" id="UP001597545">
    <property type="component" value="Unassembled WGS sequence"/>
</dbReference>
<dbReference type="RefSeq" id="WP_380906005.1">
    <property type="nucleotide sequence ID" value="NZ_JBHULR010000020.1"/>
</dbReference>
<accession>A0ABW5KPI2</accession>
<evidence type="ECO:0000313" key="2">
    <source>
        <dbReference type="Proteomes" id="UP001597545"/>
    </source>
</evidence>
<proteinExistence type="predicted"/>
<organism evidence="1 2">
    <name type="scientific">Sphingobacterium suaedae</name>
    <dbReference type="NCBI Taxonomy" id="1686402"/>
    <lineage>
        <taxon>Bacteria</taxon>
        <taxon>Pseudomonadati</taxon>
        <taxon>Bacteroidota</taxon>
        <taxon>Sphingobacteriia</taxon>
        <taxon>Sphingobacteriales</taxon>
        <taxon>Sphingobacteriaceae</taxon>
        <taxon>Sphingobacterium</taxon>
    </lineage>
</organism>